<dbReference type="Pfam" id="PF04616">
    <property type="entry name" value="Glyco_hydro_43"/>
    <property type="match status" value="1"/>
</dbReference>
<dbReference type="SUPFAM" id="SSF49899">
    <property type="entry name" value="Concanavalin A-like lectins/glucanases"/>
    <property type="match status" value="1"/>
</dbReference>
<evidence type="ECO:0000256" key="3">
    <source>
        <dbReference type="ARBA" id="ARBA00023295"/>
    </source>
</evidence>
<dbReference type="Pfam" id="PF17851">
    <property type="entry name" value="GH43_C2"/>
    <property type="match status" value="1"/>
</dbReference>
<dbReference type="CDD" id="cd18833">
    <property type="entry name" value="GH43_PcXyl-like"/>
    <property type="match status" value="1"/>
</dbReference>
<evidence type="ECO:0000256" key="4">
    <source>
        <dbReference type="PIRSR" id="PIRSR606710-2"/>
    </source>
</evidence>
<dbReference type="VEuPathDB" id="FungiDB:HZS61_006020"/>
<evidence type="ECO:0000256" key="6">
    <source>
        <dbReference type="SAM" id="SignalP"/>
    </source>
</evidence>
<sequence length="581" mass="63710">MTLLVSLLVSWLALVSGQTISYGLSTYTNPTLSGWNSDPSCVFVAEWDSTFFCSTSSFMAYPGLPVYASKDLINWRHIGDALVRQSQIPKMESRSIGQQDGSYAPTLRYRDGRLYLTTTYFCLGTGQYPEVKIVVYTTSNPYESTSWSDPVIMQTSGLDPDIFWDDDGQAYMSYATIGIQQAPVNLTDGTVGQPINIWNGTGGRNAEGPHIYKKDGFYYLMISEGGTELNHSVTISRSTTVTGPYNSYVKNPVLTNRGTKEYFQTVGHADLFQDNSQNWWGMALATRSGPQFEVYPMGSETVLFPVYWGKGKWPEMQPVRGCMKGHLPPKSKRLPGSGPFYTDAEHIDFPSGIPSSFVTWRPQWRTPSLFQTSPQGHKQTLRITPSRANLTGDSTFDPDNDGLAFVARKQTSTLFQFSVDLLFSPEVQEEEAGVTVFLTQLQHLSLGVVNLVSSHGKLSPHLRFRIEASGKPGIDTPKAKVLPIPSDWEGSLIRLTVSTPDDKTFAFTASCTKGAATKMELGQASGNIVSGGSGPFTGTLLGVYATSNGGKGVTPAYFSRWTYLPISQKVAEGDETYGGNN</sequence>
<dbReference type="Proteomes" id="UP000219369">
    <property type="component" value="Unassembled WGS sequence"/>
</dbReference>
<comment type="similarity">
    <text evidence="1 5">Belongs to the glycosyl hydrolase 43 family.</text>
</comment>
<feature type="signal peptide" evidence="6">
    <location>
        <begin position="1"/>
        <end position="17"/>
    </location>
</feature>
<dbReference type="EMBL" id="FMJY01000009">
    <property type="protein sequence ID" value="SCO90756.1"/>
    <property type="molecule type" value="Genomic_DNA"/>
</dbReference>
<accession>A0A2H3U5P0</accession>
<dbReference type="InterPro" id="IPR023296">
    <property type="entry name" value="Glyco_hydro_beta-prop_sf"/>
</dbReference>
<dbReference type="GO" id="GO:0004553">
    <property type="term" value="F:hydrolase activity, hydrolyzing O-glycosyl compounds"/>
    <property type="evidence" value="ECO:0007669"/>
    <property type="project" value="InterPro"/>
</dbReference>
<name>A0A2H3U5P0_FUSOX</name>
<dbReference type="VEuPathDB" id="FungiDB:FOC1_g10007020"/>
<dbReference type="VEuPathDB" id="FungiDB:FOC4_g10009881"/>
<organism evidence="8 9">
    <name type="scientific">Fusarium oxysporum</name>
    <name type="common">Fusarium vascular wilt</name>
    <dbReference type="NCBI Taxonomy" id="5507"/>
    <lineage>
        <taxon>Eukaryota</taxon>
        <taxon>Fungi</taxon>
        <taxon>Dikarya</taxon>
        <taxon>Ascomycota</taxon>
        <taxon>Pezizomycotina</taxon>
        <taxon>Sordariomycetes</taxon>
        <taxon>Hypocreomycetidae</taxon>
        <taxon>Hypocreales</taxon>
        <taxon>Nectriaceae</taxon>
        <taxon>Fusarium</taxon>
        <taxon>Fusarium oxysporum species complex</taxon>
    </lineage>
</organism>
<dbReference type="VEuPathDB" id="FungiDB:FOXG_09848"/>
<evidence type="ECO:0000256" key="2">
    <source>
        <dbReference type="ARBA" id="ARBA00022801"/>
    </source>
</evidence>
<keyword evidence="3 5" id="KW-0326">Glycosidase</keyword>
<dbReference type="InterPro" id="IPR041542">
    <property type="entry name" value="GH43_C2"/>
</dbReference>
<proteinExistence type="inferred from homology"/>
<reference evidence="9" key="1">
    <citation type="submission" date="2016-09" db="EMBL/GenBank/DDBJ databases">
        <authorList>
            <person name="Guldener U."/>
        </authorList>
    </citation>
    <scope>NUCLEOTIDE SEQUENCE [LARGE SCALE GENOMIC DNA]</scope>
    <source>
        <strain evidence="9">V64-1</strain>
    </source>
</reference>
<evidence type="ECO:0000313" key="8">
    <source>
        <dbReference type="EMBL" id="SCO90756.1"/>
    </source>
</evidence>
<keyword evidence="6" id="KW-0732">Signal</keyword>
<evidence type="ECO:0000313" key="9">
    <source>
        <dbReference type="Proteomes" id="UP000219369"/>
    </source>
</evidence>
<dbReference type="PANTHER" id="PTHR42812:SF17">
    <property type="entry name" value="BETA-XYLOSIDASE C-TERMINAL CONCANAVALIN A-LIKE DOMAIN-CONTAINING PROTEIN-RELATED"/>
    <property type="match status" value="1"/>
</dbReference>
<dbReference type="GO" id="GO:0005975">
    <property type="term" value="P:carbohydrate metabolic process"/>
    <property type="evidence" value="ECO:0007669"/>
    <property type="project" value="InterPro"/>
</dbReference>
<dbReference type="Gene3D" id="2.60.120.200">
    <property type="match status" value="1"/>
</dbReference>
<dbReference type="InterPro" id="IPR051795">
    <property type="entry name" value="Glycosyl_Hydrlase_43"/>
</dbReference>
<dbReference type="InterPro" id="IPR006710">
    <property type="entry name" value="Glyco_hydro_43"/>
</dbReference>
<dbReference type="Gene3D" id="2.115.10.20">
    <property type="entry name" value="Glycosyl hydrolase domain, family 43"/>
    <property type="match status" value="1"/>
</dbReference>
<dbReference type="InterPro" id="IPR013320">
    <property type="entry name" value="ConA-like_dom_sf"/>
</dbReference>
<evidence type="ECO:0000256" key="5">
    <source>
        <dbReference type="RuleBase" id="RU361187"/>
    </source>
</evidence>
<dbReference type="OrthoDB" id="2139957at2759"/>
<dbReference type="AlphaFoldDB" id="A0A2H3U5P0"/>
<dbReference type="SUPFAM" id="SSF75005">
    <property type="entry name" value="Arabinanase/levansucrase/invertase"/>
    <property type="match status" value="1"/>
</dbReference>
<protein>
    <submittedName>
        <fullName evidence="8">Related to xylosidase: arabinofuranosidase</fullName>
    </submittedName>
</protein>
<evidence type="ECO:0000259" key="7">
    <source>
        <dbReference type="Pfam" id="PF17851"/>
    </source>
</evidence>
<feature type="site" description="Important for catalytic activity, responsible for pKa modulation of the active site Glu and correct orientation of both the proton donor and substrate" evidence="4">
    <location>
        <position position="159"/>
    </location>
</feature>
<dbReference type="VEuPathDB" id="FungiDB:FOMG_14289"/>
<feature type="chain" id="PRO_5013608321" evidence="6">
    <location>
        <begin position="18"/>
        <end position="581"/>
    </location>
</feature>
<dbReference type="VEuPathDB" id="FungiDB:FOZG_17137"/>
<dbReference type="PANTHER" id="PTHR42812">
    <property type="entry name" value="BETA-XYLOSIDASE"/>
    <property type="match status" value="1"/>
</dbReference>
<gene>
    <name evidence="8" type="ORF">FRV6_14884</name>
</gene>
<keyword evidence="2 5" id="KW-0378">Hydrolase</keyword>
<dbReference type="VEuPathDB" id="FungiDB:FOIG_15636"/>
<evidence type="ECO:0000256" key="1">
    <source>
        <dbReference type="ARBA" id="ARBA00009865"/>
    </source>
</evidence>
<feature type="domain" description="Beta-xylosidase C-terminal Concanavalin A-like" evidence="7">
    <location>
        <begin position="389"/>
        <end position="563"/>
    </location>
</feature>